<dbReference type="Proteomes" id="UP000219338">
    <property type="component" value="Unassembled WGS sequence"/>
</dbReference>
<dbReference type="EMBL" id="FUEG01000022">
    <property type="protein sequence ID" value="SJL13963.1"/>
    <property type="molecule type" value="Genomic_DNA"/>
</dbReference>
<feature type="compositionally biased region" description="Basic and acidic residues" evidence="1">
    <location>
        <begin position="1"/>
        <end position="10"/>
    </location>
</feature>
<dbReference type="EMBL" id="FUEG01000022">
    <property type="protein sequence ID" value="SJL13961.1"/>
    <property type="molecule type" value="Genomic_DNA"/>
</dbReference>
<evidence type="ECO:0000313" key="3">
    <source>
        <dbReference type="EMBL" id="SJL13963.1"/>
    </source>
</evidence>
<feature type="region of interest" description="Disordered" evidence="1">
    <location>
        <begin position="111"/>
        <end position="149"/>
    </location>
</feature>
<evidence type="ECO:0000256" key="1">
    <source>
        <dbReference type="SAM" id="MobiDB-lite"/>
    </source>
</evidence>
<name>A0A284RYW6_ARMOS</name>
<gene>
    <name evidence="2" type="ORF">ARMOST_17413</name>
    <name evidence="3" type="ORF">ARMOST_17415</name>
</gene>
<reference evidence="3" key="2">
    <citation type="submission" date="2017-01" db="EMBL/GenBank/DDBJ databases">
        <authorList>
            <person name="Mah S.A."/>
            <person name="Swanson W.J."/>
            <person name="Moy G.W."/>
            <person name="Vacquier V.D."/>
        </authorList>
    </citation>
    <scope>NUCLEOTIDE SEQUENCE [LARGE SCALE GENOMIC DNA]</scope>
    <source>
        <strain evidence="3">C18/9</strain>
    </source>
</reference>
<evidence type="ECO:0000313" key="2">
    <source>
        <dbReference type="EMBL" id="SJL13961.1"/>
    </source>
</evidence>
<accession>A0A284RYW6</accession>
<dbReference type="AlphaFoldDB" id="A0A284RYW6"/>
<organism evidence="3 4">
    <name type="scientific">Armillaria ostoyae</name>
    <name type="common">Armillaria root rot fungus</name>
    <dbReference type="NCBI Taxonomy" id="47428"/>
    <lineage>
        <taxon>Eukaryota</taxon>
        <taxon>Fungi</taxon>
        <taxon>Dikarya</taxon>
        <taxon>Basidiomycota</taxon>
        <taxon>Agaricomycotina</taxon>
        <taxon>Agaricomycetes</taxon>
        <taxon>Agaricomycetidae</taxon>
        <taxon>Agaricales</taxon>
        <taxon>Marasmiineae</taxon>
        <taxon>Physalacriaceae</taxon>
        <taxon>Armillaria</taxon>
    </lineage>
</organism>
<evidence type="ECO:0000313" key="4">
    <source>
        <dbReference type="Proteomes" id="UP000219338"/>
    </source>
</evidence>
<keyword evidence="4" id="KW-1185">Reference proteome</keyword>
<reference evidence="4" key="1">
    <citation type="journal article" date="2017" name="Nat. Ecol. Evol.">
        <title>Genome expansion and lineage-specific genetic innovations in the forest pathogenic fungi Armillaria.</title>
        <authorList>
            <person name="Sipos G."/>
            <person name="Prasanna A.N."/>
            <person name="Walter M.C."/>
            <person name="O'Connor E."/>
            <person name="Balint B."/>
            <person name="Krizsan K."/>
            <person name="Kiss B."/>
            <person name="Hess J."/>
            <person name="Varga T."/>
            <person name="Slot J."/>
            <person name="Riley R."/>
            <person name="Boka B."/>
            <person name="Rigling D."/>
            <person name="Barry K."/>
            <person name="Lee J."/>
            <person name="Mihaltcheva S."/>
            <person name="LaButti K."/>
            <person name="Lipzen A."/>
            <person name="Waldron R."/>
            <person name="Moloney N.M."/>
            <person name="Sperisen C."/>
            <person name="Kredics L."/>
            <person name="Vagvoelgyi C."/>
            <person name="Patrignani A."/>
            <person name="Fitzpatrick D."/>
            <person name="Nagy I."/>
            <person name="Doyle S."/>
            <person name="Anderson J.B."/>
            <person name="Grigoriev I.V."/>
            <person name="Gueldener U."/>
            <person name="Muensterkoetter M."/>
            <person name="Nagy L.G."/>
        </authorList>
    </citation>
    <scope>NUCLEOTIDE SEQUENCE [LARGE SCALE GENOMIC DNA]</scope>
    <source>
        <strain evidence="4">C18/9</strain>
    </source>
</reference>
<protein>
    <submittedName>
        <fullName evidence="3">Uncharacterized protein</fullName>
    </submittedName>
</protein>
<sequence length="199" mass="22765">MSHKFEEDSQWRSSPFDEGPALNSSDIIQHLDGYEHHYLTPTCAQPPPVSPFQLSPFKRRLEIEDVHNTMIHCLTRLEELHATRYPLPEKFSIALQQYFCPHPPSRPCNPQYFSSPPVKSHKPSWPQLSTPRKSQRVPDKPRVLVPDTPEWSETPCSMRSIPFDNAASISPVILAPNTSSPATIIPVPAFRKCVRFRPY</sequence>
<feature type="region of interest" description="Disordered" evidence="1">
    <location>
        <begin position="1"/>
        <end position="22"/>
    </location>
</feature>
<proteinExistence type="predicted"/>
<dbReference type="OrthoDB" id="3092867at2759"/>